<keyword evidence="2 7" id="KW-1003">Cell membrane</keyword>
<dbReference type="KEGG" id="tfr:BR63_15430"/>
<keyword evidence="6 7" id="KW-0472">Membrane</keyword>
<dbReference type="EC" id="2.5.1.145" evidence="7"/>
<feature type="transmembrane region" description="Helical" evidence="7">
    <location>
        <begin position="223"/>
        <end position="241"/>
    </location>
</feature>
<feature type="transmembrane region" description="Helical" evidence="7">
    <location>
        <begin position="193"/>
        <end position="211"/>
    </location>
</feature>
<feature type="transmembrane region" description="Helical" evidence="7">
    <location>
        <begin position="45"/>
        <end position="66"/>
    </location>
</feature>
<evidence type="ECO:0000256" key="3">
    <source>
        <dbReference type="ARBA" id="ARBA00022679"/>
    </source>
</evidence>
<feature type="transmembrane region" description="Helical" evidence="7">
    <location>
        <begin position="81"/>
        <end position="103"/>
    </location>
</feature>
<dbReference type="EMBL" id="CP045798">
    <property type="protein sequence ID" value="QNB48467.1"/>
    <property type="molecule type" value="Genomic_DNA"/>
</dbReference>
<dbReference type="Proteomes" id="UP000515847">
    <property type="component" value="Chromosome"/>
</dbReference>
<dbReference type="HAMAP" id="MF_01147">
    <property type="entry name" value="Lgt"/>
    <property type="match status" value="1"/>
</dbReference>
<evidence type="ECO:0000313" key="9">
    <source>
        <dbReference type="Proteomes" id="UP000515847"/>
    </source>
</evidence>
<organism evidence="8 9">
    <name type="scientific">Thermanaerosceptrum fracticalcis</name>
    <dbReference type="NCBI Taxonomy" id="1712410"/>
    <lineage>
        <taxon>Bacteria</taxon>
        <taxon>Bacillati</taxon>
        <taxon>Bacillota</taxon>
        <taxon>Clostridia</taxon>
        <taxon>Eubacteriales</taxon>
        <taxon>Peptococcaceae</taxon>
        <taxon>Thermanaerosceptrum</taxon>
    </lineage>
</organism>
<comment type="subcellular location">
    <subcellularLocation>
        <location evidence="7">Cell membrane</location>
        <topology evidence="7">Multi-pass membrane protein</topology>
    </subcellularLocation>
</comment>
<dbReference type="NCBIfam" id="TIGR00544">
    <property type="entry name" value="lgt"/>
    <property type="match status" value="1"/>
</dbReference>
<keyword evidence="8" id="KW-0449">Lipoprotein</keyword>
<evidence type="ECO:0000256" key="5">
    <source>
        <dbReference type="ARBA" id="ARBA00022989"/>
    </source>
</evidence>
<dbReference type="GO" id="GO:0042158">
    <property type="term" value="P:lipoprotein biosynthetic process"/>
    <property type="evidence" value="ECO:0007669"/>
    <property type="project" value="UniProtKB-UniRule"/>
</dbReference>
<evidence type="ECO:0000313" key="8">
    <source>
        <dbReference type="EMBL" id="QNB48467.1"/>
    </source>
</evidence>
<dbReference type="Pfam" id="PF01790">
    <property type="entry name" value="LGT"/>
    <property type="match status" value="1"/>
</dbReference>
<accession>A0A7G6E8R3</accession>
<evidence type="ECO:0000256" key="6">
    <source>
        <dbReference type="ARBA" id="ARBA00023136"/>
    </source>
</evidence>
<protein>
    <recommendedName>
        <fullName evidence="7">Phosphatidylglycerol--prolipoprotein diacylglyceryl transferase</fullName>
        <ecNumber evidence="7">2.5.1.145</ecNumber>
    </recommendedName>
</protein>
<keyword evidence="5 7" id="KW-1133">Transmembrane helix</keyword>
<evidence type="ECO:0000256" key="7">
    <source>
        <dbReference type="HAMAP-Rule" id="MF_01147"/>
    </source>
</evidence>
<dbReference type="PANTHER" id="PTHR30589">
    <property type="entry name" value="PROLIPOPROTEIN DIACYLGLYCERYL TRANSFERASE"/>
    <property type="match status" value="1"/>
</dbReference>
<feature type="transmembrane region" description="Helical" evidence="7">
    <location>
        <begin position="15"/>
        <end position="33"/>
    </location>
</feature>
<evidence type="ECO:0000256" key="1">
    <source>
        <dbReference type="ARBA" id="ARBA00007150"/>
    </source>
</evidence>
<evidence type="ECO:0000256" key="4">
    <source>
        <dbReference type="ARBA" id="ARBA00022692"/>
    </source>
</evidence>
<dbReference type="UniPathway" id="UPA00664"/>
<comment type="similarity">
    <text evidence="1 7">Belongs to the Lgt family.</text>
</comment>
<keyword evidence="4 7" id="KW-0812">Transmembrane</keyword>
<dbReference type="PROSITE" id="PS01311">
    <property type="entry name" value="LGT"/>
    <property type="match status" value="1"/>
</dbReference>
<sequence length="252" mass="28715">MDPVAFTIGPFSVRWYGILIATAILLGTILALRESERQGWDPDHFLNLILYCVPAAFVGARLYYVIFNWDYYSQYPKEIPAVWHGGLAIHGALIAAFIVGYLYTRYAKLSFWQAADIAAPSIILGQAIGRWGNFFNQEAYGYEVDPAKVPWAMYIDGAYRHPTFLYESLWNLGVFFFLLWFRRKPNLIKGDVFLTYAILYSLGRFFVEGLRTDSLMLTTSLRAAQVVSLVTILIAGGLMYYRHKRESIKAGS</sequence>
<dbReference type="GO" id="GO:0008961">
    <property type="term" value="F:phosphatidylglycerol-prolipoprotein diacylglyceryl transferase activity"/>
    <property type="evidence" value="ECO:0007669"/>
    <property type="project" value="UniProtKB-UniRule"/>
</dbReference>
<dbReference type="InterPro" id="IPR001640">
    <property type="entry name" value="Lgt"/>
</dbReference>
<dbReference type="GO" id="GO:0005886">
    <property type="term" value="C:plasma membrane"/>
    <property type="evidence" value="ECO:0007669"/>
    <property type="project" value="UniProtKB-SubCell"/>
</dbReference>
<keyword evidence="3 7" id="KW-0808">Transferase</keyword>
<feature type="transmembrane region" description="Helical" evidence="7">
    <location>
        <begin position="110"/>
        <end position="128"/>
    </location>
</feature>
<feature type="transmembrane region" description="Helical" evidence="7">
    <location>
        <begin position="163"/>
        <end position="181"/>
    </location>
</feature>
<comment type="pathway">
    <text evidence="7">Protein modification; lipoprotein biosynthesis (diacylglyceryl transfer).</text>
</comment>
<dbReference type="AlphaFoldDB" id="A0A7G6E8R3"/>
<evidence type="ECO:0000256" key="2">
    <source>
        <dbReference type="ARBA" id="ARBA00022475"/>
    </source>
</evidence>
<keyword evidence="8" id="KW-0328">Glycosyltransferase</keyword>
<dbReference type="OrthoDB" id="871140at2"/>
<dbReference type="PANTHER" id="PTHR30589:SF0">
    <property type="entry name" value="PHOSPHATIDYLGLYCEROL--PROLIPOPROTEIN DIACYLGLYCERYL TRANSFERASE"/>
    <property type="match status" value="1"/>
</dbReference>
<proteinExistence type="inferred from homology"/>
<reference evidence="8 9" key="1">
    <citation type="journal article" date="2019" name="Front. Microbiol.">
        <title>Thermoanaerosceptrum fracticalcis gen. nov. sp. nov., a Novel Fumarate-Fermenting Microorganism From a Deep Fractured Carbonate Aquifer of the US Great Basin.</title>
        <authorList>
            <person name="Hamilton-Brehm S.D."/>
            <person name="Stewart L.E."/>
            <person name="Zavarin M."/>
            <person name="Caldwell M."/>
            <person name="Lawson P.A."/>
            <person name="Onstott T.C."/>
            <person name="Grzymski J."/>
            <person name="Neveux I."/>
            <person name="Lollar B.S."/>
            <person name="Russell C.E."/>
            <person name="Moser D.P."/>
        </authorList>
    </citation>
    <scope>NUCLEOTIDE SEQUENCE [LARGE SCALE GENOMIC DNA]</scope>
    <source>
        <strain evidence="8 9">DRI-13</strain>
    </source>
</reference>
<gene>
    <name evidence="7" type="primary">lgt</name>
    <name evidence="8" type="ORF">BR63_15430</name>
</gene>
<name>A0A7G6E8R3_THEFR</name>
<feature type="binding site" evidence="7">
    <location>
        <position position="130"/>
    </location>
    <ligand>
        <name>a 1,2-diacyl-sn-glycero-3-phospho-(1'-sn-glycerol)</name>
        <dbReference type="ChEBI" id="CHEBI:64716"/>
    </ligand>
</feature>
<keyword evidence="9" id="KW-1185">Reference proteome</keyword>
<comment type="function">
    <text evidence="7">Catalyzes the transfer of the diacylglyceryl group from phosphatidylglycerol to the sulfhydryl group of the N-terminal cysteine of a prolipoprotein, the first step in the formation of mature lipoproteins.</text>
</comment>
<comment type="catalytic activity">
    <reaction evidence="7">
        <text>L-cysteinyl-[prolipoprotein] + a 1,2-diacyl-sn-glycero-3-phospho-(1'-sn-glycerol) = an S-1,2-diacyl-sn-glyceryl-L-cysteinyl-[prolipoprotein] + sn-glycerol 1-phosphate + H(+)</text>
        <dbReference type="Rhea" id="RHEA:56712"/>
        <dbReference type="Rhea" id="RHEA-COMP:14679"/>
        <dbReference type="Rhea" id="RHEA-COMP:14680"/>
        <dbReference type="ChEBI" id="CHEBI:15378"/>
        <dbReference type="ChEBI" id="CHEBI:29950"/>
        <dbReference type="ChEBI" id="CHEBI:57685"/>
        <dbReference type="ChEBI" id="CHEBI:64716"/>
        <dbReference type="ChEBI" id="CHEBI:140658"/>
        <dbReference type="EC" id="2.5.1.145"/>
    </reaction>
</comment>